<evidence type="ECO:0000313" key="3">
    <source>
        <dbReference type="Proteomes" id="UP000241808"/>
    </source>
</evidence>
<dbReference type="AlphaFoldDB" id="A0A2T4ZJE7"/>
<dbReference type="PANTHER" id="PTHR43730:SF1">
    <property type="entry name" value="BETA-MANNOSIDASE"/>
    <property type="match status" value="1"/>
</dbReference>
<dbReference type="InterPro" id="IPR050887">
    <property type="entry name" value="Beta-mannosidase_GH2"/>
</dbReference>
<organism evidence="2 3">
    <name type="scientific">Phreatobacter oligotrophus</name>
    <dbReference type="NCBI Taxonomy" id="1122261"/>
    <lineage>
        <taxon>Bacteria</taxon>
        <taxon>Pseudomonadati</taxon>
        <taxon>Pseudomonadota</taxon>
        <taxon>Alphaproteobacteria</taxon>
        <taxon>Hyphomicrobiales</taxon>
        <taxon>Phreatobacteraceae</taxon>
        <taxon>Phreatobacter</taxon>
    </lineage>
</organism>
<keyword evidence="1" id="KW-0378">Hydrolase</keyword>
<gene>
    <name evidence="2" type="ORF">C8P69_101794</name>
</gene>
<dbReference type="Proteomes" id="UP000241808">
    <property type="component" value="Unassembled WGS sequence"/>
</dbReference>
<keyword evidence="3" id="KW-1185">Reference proteome</keyword>
<dbReference type="SUPFAM" id="SSF51445">
    <property type="entry name" value="(Trans)glycosidases"/>
    <property type="match status" value="1"/>
</dbReference>
<dbReference type="InterPro" id="IPR008979">
    <property type="entry name" value="Galactose-bd-like_sf"/>
</dbReference>
<accession>A0A2T4ZJE7</accession>
<dbReference type="GO" id="GO:0004567">
    <property type="term" value="F:beta-mannosidase activity"/>
    <property type="evidence" value="ECO:0007669"/>
    <property type="project" value="TreeGrafter"/>
</dbReference>
<dbReference type="PANTHER" id="PTHR43730">
    <property type="entry name" value="BETA-MANNOSIDASE"/>
    <property type="match status" value="1"/>
</dbReference>
<dbReference type="GO" id="GO:0006516">
    <property type="term" value="P:glycoprotein catabolic process"/>
    <property type="evidence" value="ECO:0007669"/>
    <property type="project" value="TreeGrafter"/>
</dbReference>
<dbReference type="EMBL" id="PZZL01000001">
    <property type="protein sequence ID" value="PTM62117.1"/>
    <property type="molecule type" value="Genomic_DNA"/>
</dbReference>
<dbReference type="SUPFAM" id="SSF49785">
    <property type="entry name" value="Galactose-binding domain-like"/>
    <property type="match status" value="1"/>
</dbReference>
<name>A0A2T4ZJE7_9HYPH</name>
<sequence>MEPVRHDTHAPAVPLDADWLMAVVAAGSATTPEELDAAADWITATVPGTAEQALIAAGRLSPGTPSGLHDRDVWYRREIVLDTPGTIRFEGLTAPAEIFLDGAQSASVASMYVPTALSCPAGRHALAIRLPALNPVLAAAKGPRPRWRPMMIQPGTLRLIRATTLGHMPGWSPEVAVVGPWQGMHLLPDTAAPRLVSLRLNAGLEGPDGVLDIAVSFDQPVEDAVEVLCAGHSQTLHPGTGNAHAGRLVVPDVAPWWPNGLGDAATHGVQLRIGDRLMEAGRVGFRTLAVDRGPDGQGFGLVVNGVPVFCRGASWTPPDPAAPGVADPRPLLELARDAGMTMIRLSGTMGAESMTFHAACDELGLLVWHDLPFANFDYPTEDPAFRALVTAEVQHLLGRLAGSPSLAVVCGGSEMAQQATMLGLKPDQAAMPFFEEHLPQLVAELAPQAAYVPHTPWGGSLPFVTDAGVTHYFGVGAYRRPMEDARRADVRFASECLAFAAVPSAASLALQDMNPADETRWSSGVPRDAGADWDFEDVRDHYVGALFGLDPAALRASDPDRWLALGRAAPAILMEAVFGEWRRAGSRCRGGLVWLLADMKPGAGWGLVDRLGEPKSTWHALRRAFRPLHLGLTDEGLNGLGIHLVNETRKSRAVRLTLASYGEGPHPLARAERGLTLAAGKAFSLSSHELLGRFFDIADAYRFGPRAHQATLARLHDPETGALLAEASHVLPGCAVAPGDIGLSAQRVDGEAGPALAIATDRFAHAITVEDAGFRASDEGFCLAPGETRVVPLVRRRGTPLSTQGRVTALNSHPVAYEHAA</sequence>
<dbReference type="InterPro" id="IPR017853">
    <property type="entry name" value="GH"/>
</dbReference>
<dbReference type="RefSeq" id="WP_170118110.1">
    <property type="nucleotide sequence ID" value="NZ_PZZL01000001.1"/>
</dbReference>
<dbReference type="Gene3D" id="3.20.20.80">
    <property type="entry name" value="Glycosidases"/>
    <property type="match status" value="1"/>
</dbReference>
<evidence type="ECO:0000313" key="2">
    <source>
        <dbReference type="EMBL" id="PTM62117.1"/>
    </source>
</evidence>
<proteinExistence type="predicted"/>
<reference evidence="2 3" key="1">
    <citation type="submission" date="2018-04" db="EMBL/GenBank/DDBJ databases">
        <title>Genomic Encyclopedia of Archaeal and Bacterial Type Strains, Phase II (KMG-II): from individual species to whole genera.</title>
        <authorList>
            <person name="Goeker M."/>
        </authorList>
    </citation>
    <scope>NUCLEOTIDE SEQUENCE [LARGE SCALE GENOMIC DNA]</scope>
    <source>
        <strain evidence="2 3">DSM 25521</strain>
    </source>
</reference>
<dbReference type="Gene3D" id="2.60.120.260">
    <property type="entry name" value="Galactose-binding domain-like"/>
    <property type="match status" value="1"/>
</dbReference>
<comment type="caution">
    <text evidence="2">The sequence shown here is derived from an EMBL/GenBank/DDBJ whole genome shotgun (WGS) entry which is preliminary data.</text>
</comment>
<protein>
    <submittedName>
        <fullName evidence="2">Beta-mannosidase</fullName>
    </submittedName>
</protein>
<evidence type="ECO:0000256" key="1">
    <source>
        <dbReference type="ARBA" id="ARBA00023295"/>
    </source>
</evidence>
<keyword evidence="1" id="KW-0326">Glycosidase</keyword>